<comment type="caution">
    <text evidence="1">The sequence shown here is derived from an EMBL/GenBank/DDBJ whole genome shotgun (WGS) entry which is preliminary data.</text>
</comment>
<gene>
    <name evidence="1" type="ORF">RhiirA1_477990</name>
</gene>
<dbReference type="Proteomes" id="UP000232688">
    <property type="component" value="Unassembled WGS sequence"/>
</dbReference>
<dbReference type="VEuPathDB" id="FungiDB:RhiirA1_477990"/>
<accession>A0A2I1FKX4</accession>
<proteinExistence type="predicted"/>
<evidence type="ECO:0000313" key="2">
    <source>
        <dbReference type="Proteomes" id="UP000232688"/>
    </source>
</evidence>
<evidence type="ECO:0000313" key="1">
    <source>
        <dbReference type="EMBL" id="PKC54089.1"/>
    </source>
</evidence>
<dbReference type="AlphaFoldDB" id="A0A2I1FKX4"/>
<sequence>MPSASNFEPAYISPARQEMILPTSYQSSNCKSDTTYIKIERWDKNHDCLTGLTD</sequence>
<name>A0A2I1FKX4_9GLOM</name>
<dbReference type="OrthoDB" id="2371246at2759"/>
<reference evidence="1 2" key="1">
    <citation type="submission" date="2017-10" db="EMBL/GenBank/DDBJ databases">
        <title>Extensive intraspecific genome diversity in a model arbuscular mycorrhizal fungus.</title>
        <authorList>
            <person name="Chen E.C.H."/>
            <person name="Morin E."/>
            <person name="Baudet D."/>
            <person name="Noel J."/>
            <person name="Ndikumana S."/>
            <person name="Charron P."/>
            <person name="St-Onge C."/>
            <person name="Giorgi J."/>
            <person name="Grigoriev I.V."/>
            <person name="Roux C."/>
            <person name="Martin F.M."/>
            <person name="Corradi N."/>
        </authorList>
    </citation>
    <scope>NUCLEOTIDE SEQUENCE [LARGE SCALE GENOMIC DNA]</scope>
    <source>
        <strain evidence="1 2">A1</strain>
    </source>
</reference>
<dbReference type="EMBL" id="LLXH01003554">
    <property type="protein sequence ID" value="PKC54089.1"/>
    <property type="molecule type" value="Genomic_DNA"/>
</dbReference>
<protein>
    <submittedName>
        <fullName evidence="1">Uncharacterized protein</fullName>
    </submittedName>
</protein>
<reference evidence="1 2" key="2">
    <citation type="submission" date="2017-10" db="EMBL/GenBank/DDBJ databases">
        <title>Genome analyses suggest a sexual origin of heterokaryosis in a supposedly ancient asexual fungus.</title>
        <authorList>
            <person name="Corradi N."/>
            <person name="Sedzielewska K."/>
            <person name="Noel J."/>
            <person name="Charron P."/>
            <person name="Farinelli L."/>
            <person name="Marton T."/>
            <person name="Kruger M."/>
            <person name="Pelin A."/>
            <person name="Brachmann A."/>
            <person name="Corradi N."/>
        </authorList>
    </citation>
    <scope>NUCLEOTIDE SEQUENCE [LARGE SCALE GENOMIC DNA]</scope>
    <source>
        <strain evidence="1 2">A1</strain>
    </source>
</reference>
<organism evidence="1 2">
    <name type="scientific">Rhizophagus irregularis</name>
    <dbReference type="NCBI Taxonomy" id="588596"/>
    <lineage>
        <taxon>Eukaryota</taxon>
        <taxon>Fungi</taxon>
        <taxon>Fungi incertae sedis</taxon>
        <taxon>Mucoromycota</taxon>
        <taxon>Glomeromycotina</taxon>
        <taxon>Glomeromycetes</taxon>
        <taxon>Glomerales</taxon>
        <taxon>Glomeraceae</taxon>
        <taxon>Rhizophagus</taxon>
    </lineage>
</organism>